<protein>
    <submittedName>
        <fullName evidence="1">Cyclase family protein</fullName>
    </submittedName>
</protein>
<gene>
    <name evidence="1" type="ORF">E2R59_11810</name>
</gene>
<dbReference type="GeneID" id="64348103"/>
<evidence type="ECO:0000313" key="1">
    <source>
        <dbReference type="EMBL" id="TDL41842.1"/>
    </source>
</evidence>
<name>A0A4R5YEW9_KOCRO</name>
<organism evidence="1 2">
    <name type="scientific">Kocuria rosea</name>
    <name type="common">Deinococcus erythromyxa</name>
    <name type="synonym">Micrococcus rubens</name>
    <dbReference type="NCBI Taxonomy" id="1275"/>
    <lineage>
        <taxon>Bacteria</taxon>
        <taxon>Bacillati</taxon>
        <taxon>Actinomycetota</taxon>
        <taxon>Actinomycetes</taxon>
        <taxon>Micrococcales</taxon>
        <taxon>Micrococcaceae</taxon>
        <taxon>Kocuria</taxon>
    </lineage>
</organism>
<dbReference type="AlphaFoldDB" id="A0A4R5YEW9"/>
<accession>A0A4R5YEW9</accession>
<dbReference type="InterPro" id="IPR037175">
    <property type="entry name" value="KFase_sf"/>
</dbReference>
<dbReference type="SUPFAM" id="SSF102198">
    <property type="entry name" value="Putative cyclase"/>
    <property type="match status" value="1"/>
</dbReference>
<dbReference type="GO" id="GO:0004061">
    <property type="term" value="F:arylformamidase activity"/>
    <property type="evidence" value="ECO:0007669"/>
    <property type="project" value="InterPro"/>
</dbReference>
<dbReference type="RefSeq" id="WP_133410732.1">
    <property type="nucleotide sequence ID" value="NZ_SMZT01000005.1"/>
</dbReference>
<dbReference type="Proteomes" id="UP000295163">
    <property type="component" value="Unassembled WGS sequence"/>
</dbReference>
<dbReference type="EMBL" id="SMZT01000005">
    <property type="protein sequence ID" value="TDL41842.1"/>
    <property type="molecule type" value="Genomic_DNA"/>
</dbReference>
<dbReference type="PANTHER" id="PTHR34861:SF10">
    <property type="entry name" value="CYCLASE"/>
    <property type="match status" value="1"/>
</dbReference>
<dbReference type="InterPro" id="IPR007325">
    <property type="entry name" value="KFase/CYL"/>
</dbReference>
<evidence type="ECO:0000313" key="2">
    <source>
        <dbReference type="Proteomes" id="UP000295163"/>
    </source>
</evidence>
<proteinExistence type="predicted"/>
<comment type="caution">
    <text evidence="1">The sequence shown here is derived from an EMBL/GenBank/DDBJ whole genome shotgun (WGS) entry which is preliminary data.</text>
</comment>
<dbReference type="Gene3D" id="3.50.30.50">
    <property type="entry name" value="Putative cyclase"/>
    <property type="match status" value="1"/>
</dbReference>
<dbReference type="GO" id="GO:0019441">
    <property type="term" value="P:L-tryptophan catabolic process to kynurenine"/>
    <property type="evidence" value="ECO:0007669"/>
    <property type="project" value="InterPro"/>
</dbReference>
<sequence>MPPLTDVPSYASLLARTDAPPGSSWGLFGADDEIGTLNFLAPEHRVRAAGLVRTGRTFSLDIPLDAFPQPLIPHRGAVQHSVFGLNEFHRDDRIDNLFPQATSQIDGLRHFGHPDHGFYNHADPQRLVAGDPLLGVQRFAEHGIVGRGVLLDVERYLAHRGEPIDHADPQPIPAHVLKETAVHQGVELEPGDILLIRFGWLRHRFAQLRNASRTQDNGAVSGALTPLVSVGLEASHETAAWLWNHRIAVAAADNVALEAWPATASALRVKAELEGRLPASSHTGMLHRILIPLLGLVIGELWQLDELAETCSAEGRYDFMVVATPLRMPGAVGSPANAVAIL</sequence>
<dbReference type="PANTHER" id="PTHR34861">
    <property type="match status" value="1"/>
</dbReference>
<dbReference type="Pfam" id="PF04199">
    <property type="entry name" value="Cyclase"/>
    <property type="match status" value="1"/>
</dbReference>
<reference evidence="1 2" key="1">
    <citation type="submission" date="2019-03" db="EMBL/GenBank/DDBJ databases">
        <title>Genome Sequencing and Assembly of Various Microbes Isolated from Partially Reclaimed Soil and Acid Mine Drainage (AMD) Site.</title>
        <authorList>
            <person name="Steinbock B."/>
            <person name="Bechtold R."/>
            <person name="Sevigny J.L."/>
            <person name="Thomas D."/>
            <person name="Cuthill L.R."/>
            <person name="Aveiro Johannsen E.J."/>
            <person name="Thomas K."/>
            <person name="Ghosh A."/>
        </authorList>
    </citation>
    <scope>NUCLEOTIDE SEQUENCE [LARGE SCALE GENOMIC DNA]</scope>
    <source>
        <strain evidence="1 2">S-A3</strain>
    </source>
</reference>